<name>A0A059G4P9_9PROT</name>
<gene>
    <name evidence="1" type="ORF">HOC_15532</name>
</gene>
<protein>
    <submittedName>
        <fullName evidence="1">Uncharacterized protein</fullName>
    </submittedName>
</protein>
<proteinExistence type="predicted"/>
<dbReference type="Proteomes" id="UP000024942">
    <property type="component" value="Unassembled WGS sequence"/>
</dbReference>
<comment type="caution">
    <text evidence="1">The sequence shown here is derived from an EMBL/GenBank/DDBJ whole genome shotgun (WGS) entry which is preliminary data.</text>
</comment>
<dbReference type="AlphaFoldDB" id="A0A059G4P9"/>
<organism evidence="1 2">
    <name type="scientific">Hyphomonas oceanitis SCH89</name>
    <dbReference type="NCBI Taxonomy" id="1280953"/>
    <lineage>
        <taxon>Bacteria</taxon>
        <taxon>Pseudomonadati</taxon>
        <taxon>Pseudomonadota</taxon>
        <taxon>Alphaproteobacteria</taxon>
        <taxon>Hyphomonadales</taxon>
        <taxon>Hyphomonadaceae</taxon>
        <taxon>Hyphomonas</taxon>
    </lineage>
</organism>
<accession>A0A059G4P9</accession>
<dbReference type="EMBL" id="ARYL01000028">
    <property type="protein sequence ID" value="KDA01428.1"/>
    <property type="molecule type" value="Genomic_DNA"/>
</dbReference>
<reference evidence="1 2" key="1">
    <citation type="journal article" date="2014" name="Antonie Van Leeuwenhoek">
        <title>Hyphomonas beringensis sp. nov. and Hyphomonas chukchiensis sp. nov., isolated from surface seawater of the Bering Sea and Chukchi Sea.</title>
        <authorList>
            <person name="Li C."/>
            <person name="Lai Q."/>
            <person name="Li G."/>
            <person name="Dong C."/>
            <person name="Wang J."/>
            <person name="Liao Y."/>
            <person name="Shao Z."/>
        </authorList>
    </citation>
    <scope>NUCLEOTIDE SEQUENCE [LARGE SCALE GENOMIC DNA]</scope>
    <source>
        <strain evidence="1 2">SCH89</strain>
    </source>
</reference>
<sequence length="161" mass="17768">MSPAGGKCPRYGTEIGITFQESGAHSLGLGQERGRVASGYGKAIVRKLALGSRFSGLLNGFKDNVSIRAAEAERAYACQPTPITRCPVLRLGWNDYSGIVPVDFWIALLVMQVWGDHPVMQSQRCLYDAGYACCTFQVTKICFCRTNDEWLIRIAPQCQSR</sequence>
<keyword evidence="2" id="KW-1185">Reference proteome</keyword>
<evidence type="ECO:0000313" key="1">
    <source>
        <dbReference type="EMBL" id="KDA01428.1"/>
    </source>
</evidence>
<evidence type="ECO:0000313" key="2">
    <source>
        <dbReference type="Proteomes" id="UP000024942"/>
    </source>
</evidence>